<dbReference type="Proteomes" id="UP000298663">
    <property type="component" value="Unassembled WGS sequence"/>
</dbReference>
<evidence type="ECO:0000313" key="4">
    <source>
        <dbReference type="Proteomes" id="UP000298663"/>
    </source>
</evidence>
<feature type="chain" id="PRO_5020888208" description="Domain of unknown function DB domain-containing protein" evidence="1">
    <location>
        <begin position="22"/>
        <end position="222"/>
    </location>
</feature>
<dbReference type="Pfam" id="PF01682">
    <property type="entry name" value="DB"/>
    <property type="match status" value="1"/>
</dbReference>
<reference evidence="3 4" key="2">
    <citation type="journal article" date="2019" name="G3 (Bethesda)">
        <title>Hybrid Assembly of the Genome of the Entomopathogenic Nematode Steinernema carpocapsae Identifies the X-Chromosome.</title>
        <authorList>
            <person name="Serra L."/>
            <person name="Macchietto M."/>
            <person name="Macias-Munoz A."/>
            <person name="McGill C.J."/>
            <person name="Rodriguez I.M."/>
            <person name="Rodriguez B."/>
            <person name="Murad R."/>
            <person name="Mortazavi A."/>
        </authorList>
    </citation>
    <scope>NUCLEOTIDE SEQUENCE [LARGE SCALE GENOMIC DNA]</scope>
    <source>
        <strain evidence="3 4">ALL</strain>
    </source>
</reference>
<dbReference type="OrthoDB" id="5807055at2759"/>
<organism evidence="3 4">
    <name type="scientific">Steinernema carpocapsae</name>
    <name type="common">Entomopathogenic nematode</name>
    <dbReference type="NCBI Taxonomy" id="34508"/>
    <lineage>
        <taxon>Eukaryota</taxon>
        <taxon>Metazoa</taxon>
        <taxon>Ecdysozoa</taxon>
        <taxon>Nematoda</taxon>
        <taxon>Chromadorea</taxon>
        <taxon>Rhabditida</taxon>
        <taxon>Tylenchina</taxon>
        <taxon>Panagrolaimomorpha</taxon>
        <taxon>Strongyloidoidea</taxon>
        <taxon>Steinernematidae</taxon>
        <taxon>Steinernema</taxon>
    </lineage>
</organism>
<protein>
    <recommendedName>
        <fullName evidence="2">Domain of unknown function DB domain-containing protein</fullName>
    </recommendedName>
</protein>
<keyword evidence="4" id="KW-1185">Reference proteome</keyword>
<comment type="caution">
    <text evidence="3">The sequence shown here is derived from an EMBL/GenBank/DDBJ whole genome shotgun (WGS) entry which is preliminary data.</text>
</comment>
<evidence type="ECO:0000256" key="1">
    <source>
        <dbReference type="SAM" id="SignalP"/>
    </source>
</evidence>
<dbReference type="EMBL" id="AZBU02000011">
    <property type="protein sequence ID" value="TKR60628.1"/>
    <property type="molecule type" value="Genomic_DNA"/>
</dbReference>
<evidence type="ECO:0000259" key="2">
    <source>
        <dbReference type="Pfam" id="PF01682"/>
    </source>
</evidence>
<gene>
    <name evidence="3" type="ORF">L596_027849</name>
</gene>
<name>A0A4U5LWP6_STECR</name>
<dbReference type="PANTHER" id="PTHR46705">
    <property type="entry name" value="PROTEIN CBG09805"/>
    <property type="match status" value="1"/>
</dbReference>
<dbReference type="InterPro" id="IPR002602">
    <property type="entry name" value="DB"/>
</dbReference>
<evidence type="ECO:0000313" key="3">
    <source>
        <dbReference type="EMBL" id="TKR60628.1"/>
    </source>
</evidence>
<feature type="signal peptide" evidence="1">
    <location>
        <begin position="1"/>
        <end position="21"/>
    </location>
</feature>
<dbReference type="STRING" id="34508.A0A4U5LWP6"/>
<reference evidence="3 4" key="1">
    <citation type="journal article" date="2015" name="Genome Biol.">
        <title>Comparative genomics of Steinernema reveals deeply conserved gene regulatory networks.</title>
        <authorList>
            <person name="Dillman A.R."/>
            <person name="Macchietto M."/>
            <person name="Porter C.F."/>
            <person name="Rogers A."/>
            <person name="Williams B."/>
            <person name="Antoshechkin I."/>
            <person name="Lee M.M."/>
            <person name="Goodwin Z."/>
            <person name="Lu X."/>
            <person name="Lewis E.E."/>
            <person name="Goodrich-Blair H."/>
            <person name="Stock S.P."/>
            <person name="Adams B.J."/>
            <person name="Sternberg P.W."/>
            <person name="Mortazavi A."/>
        </authorList>
    </citation>
    <scope>NUCLEOTIDE SEQUENCE [LARGE SCALE GENOMIC DNA]</scope>
    <source>
        <strain evidence="3 4">ALL</strain>
    </source>
</reference>
<dbReference type="PANTHER" id="PTHR46705:SF2">
    <property type="entry name" value="DOMAIN OF UNKNOWN FUNCTION DB DOMAIN-CONTAINING PROTEIN"/>
    <property type="match status" value="1"/>
</dbReference>
<dbReference type="AlphaFoldDB" id="A0A4U5LWP6"/>
<accession>A0A4U5LWP6</accession>
<keyword evidence="1" id="KW-0732">Signal</keyword>
<proteinExistence type="predicted"/>
<sequence>MVHAIFSAAVVAFFAAPFAETCLSSGMCGSQCYPAPPPPPPVCQNTGCQAGYSCGSYGCHQASRARAHSAKKVSFDAKDGNWDDNAEEKPLKAANPDEEFLGCCEEHQLPDACLQKCSYATYTRNALRAMFLQLDSCPLQAATVIHYCAARAKDHTKCCESYGVTSTSAGSKCNVFCNQVPGNVTHLDMSYLPCYDRFDEMKSCFWHSAVRDLRVNLEYFVK</sequence>
<feature type="domain" description="Domain of unknown function DB" evidence="2">
    <location>
        <begin position="103"/>
        <end position="205"/>
    </location>
</feature>